<dbReference type="Pfam" id="PF00342">
    <property type="entry name" value="PGI"/>
    <property type="match status" value="1"/>
</dbReference>
<gene>
    <name evidence="10" type="ORF">BCR43DRAFT_511593</name>
</gene>
<dbReference type="InterPro" id="IPR001672">
    <property type="entry name" value="G6P_Isomerase"/>
</dbReference>
<dbReference type="STRING" id="13706.A0A1X2HMI8"/>
<name>A0A1X2HMI8_SYNRA</name>
<dbReference type="CDD" id="cd05015">
    <property type="entry name" value="SIS_PGI_1"/>
    <property type="match status" value="1"/>
</dbReference>
<dbReference type="GO" id="GO:0097367">
    <property type="term" value="F:carbohydrate derivative binding"/>
    <property type="evidence" value="ECO:0007669"/>
    <property type="project" value="InterPro"/>
</dbReference>
<dbReference type="OMA" id="DWYRQLW"/>
<dbReference type="OrthoDB" id="5831190at2759"/>
<dbReference type="NCBIfam" id="NF001211">
    <property type="entry name" value="PRK00179.1"/>
    <property type="match status" value="1"/>
</dbReference>
<dbReference type="Proteomes" id="UP000242180">
    <property type="component" value="Unassembled WGS sequence"/>
</dbReference>
<evidence type="ECO:0000256" key="4">
    <source>
        <dbReference type="ARBA" id="ARBA00022432"/>
    </source>
</evidence>
<keyword evidence="11" id="KW-1185">Reference proteome</keyword>
<dbReference type="SUPFAM" id="SSF53697">
    <property type="entry name" value="SIS domain"/>
    <property type="match status" value="1"/>
</dbReference>
<dbReference type="InParanoid" id="A0A1X2HMI8"/>
<dbReference type="EC" id="5.3.1.9" evidence="3 9"/>
<dbReference type="GO" id="GO:0048029">
    <property type="term" value="F:monosaccharide binding"/>
    <property type="evidence" value="ECO:0007669"/>
    <property type="project" value="TreeGrafter"/>
</dbReference>
<dbReference type="GO" id="GO:0005829">
    <property type="term" value="C:cytosol"/>
    <property type="evidence" value="ECO:0007669"/>
    <property type="project" value="TreeGrafter"/>
</dbReference>
<dbReference type="InterPro" id="IPR046348">
    <property type="entry name" value="SIS_dom_sf"/>
</dbReference>
<comment type="caution">
    <text evidence="10">The sequence shown here is derived from an EMBL/GenBank/DDBJ whole genome shotgun (WGS) entry which is preliminary data.</text>
</comment>
<evidence type="ECO:0000256" key="5">
    <source>
        <dbReference type="ARBA" id="ARBA00023152"/>
    </source>
</evidence>
<proteinExistence type="inferred from homology"/>
<comment type="catalytic activity">
    <reaction evidence="8 9">
        <text>alpha-D-glucose 6-phosphate = beta-D-fructose 6-phosphate</text>
        <dbReference type="Rhea" id="RHEA:11816"/>
        <dbReference type="ChEBI" id="CHEBI:57634"/>
        <dbReference type="ChEBI" id="CHEBI:58225"/>
        <dbReference type="EC" id="5.3.1.9"/>
    </reaction>
</comment>
<dbReference type="PANTHER" id="PTHR11469">
    <property type="entry name" value="GLUCOSE-6-PHOSPHATE ISOMERASE"/>
    <property type="match status" value="1"/>
</dbReference>
<protein>
    <recommendedName>
        <fullName evidence="3 9">Glucose-6-phosphate isomerase</fullName>
        <ecNumber evidence="3 9">5.3.1.9</ecNumber>
    </recommendedName>
</protein>
<evidence type="ECO:0000313" key="11">
    <source>
        <dbReference type="Proteomes" id="UP000242180"/>
    </source>
</evidence>
<comment type="function">
    <text evidence="7">In the cytoplasm, catalyzes the conversion of glucose-6-phosphate to fructose-6-phosphate, the second step in glycolysis, and the reverse reaction during gluconeogenesis.</text>
</comment>
<dbReference type="PROSITE" id="PS51463">
    <property type="entry name" value="P_GLUCOSE_ISOMERASE_3"/>
    <property type="match status" value="1"/>
</dbReference>
<evidence type="ECO:0000256" key="1">
    <source>
        <dbReference type="ARBA" id="ARBA00004926"/>
    </source>
</evidence>
<dbReference type="GO" id="GO:0006094">
    <property type="term" value="P:gluconeogenesis"/>
    <property type="evidence" value="ECO:0007669"/>
    <property type="project" value="UniProtKB-KW"/>
</dbReference>
<keyword evidence="4 9" id="KW-0312">Gluconeogenesis</keyword>
<comment type="pathway">
    <text evidence="1 9">Carbohydrate degradation; glycolysis; D-glyceraldehyde 3-phosphate and glycerone phosphate from D-glucose: step 2/4.</text>
</comment>
<dbReference type="PANTHER" id="PTHR11469:SF1">
    <property type="entry name" value="GLUCOSE-6-PHOSPHATE ISOMERASE"/>
    <property type="match status" value="1"/>
</dbReference>
<dbReference type="Gene3D" id="1.10.1390.10">
    <property type="match status" value="1"/>
</dbReference>
<dbReference type="AlphaFoldDB" id="A0A1X2HMI8"/>
<evidence type="ECO:0000256" key="2">
    <source>
        <dbReference type="ARBA" id="ARBA00006604"/>
    </source>
</evidence>
<dbReference type="FunFam" id="1.10.1390.10:FF:000001">
    <property type="entry name" value="Glucose-6-phosphate isomerase"/>
    <property type="match status" value="1"/>
</dbReference>
<accession>A0A1X2HMI8</accession>
<dbReference type="PROSITE" id="PS00765">
    <property type="entry name" value="P_GLUCOSE_ISOMERASE_1"/>
    <property type="match status" value="1"/>
</dbReference>
<dbReference type="GO" id="GO:0004347">
    <property type="term" value="F:glucose-6-phosphate isomerase activity"/>
    <property type="evidence" value="ECO:0007669"/>
    <property type="project" value="UniProtKB-EC"/>
</dbReference>
<dbReference type="PRINTS" id="PR00662">
    <property type="entry name" value="G6PISOMERASE"/>
</dbReference>
<dbReference type="UniPathway" id="UPA00109">
    <property type="reaction ID" value="UER00181"/>
</dbReference>
<evidence type="ECO:0000256" key="8">
    <source>
        <dbReference type="ARBA" id="ARBA00029321"/>
    </source>
</evidence>
<keyword evidence="5 9" id="KW-0324">Glycolysis</keyword>
<dbReference type="InterPro" id="IPR035476">
    <property type="entry name" value="SIS_PGI_1"/>
</dbReference>
<evidence type="ECO:0000256" key="9">
    <source>
        <dbReference type="RuleBase" id="RU000612"/>
    </source>
</evidence>
<reference evidence="10 11" key="1">
    <citation type="submission" date="2016-07" db="EMBL/GenBank/DDBJ databases">
        <title>Pervasive Adenine N6-methylation of Active Genes in Fungi.</title>
        <authorList>
            <consortium name="DOE Joint Genome Institute"/>
            <person name="Mondo S.J."/>
            <person name="Dannebaum R.O."/>
            <person name="Kuo R.C."/>
            <person name="Labutti K."/>
            <person name="Haridas S."/>
            <person name="Kuo A."/>
            <person name="Salamov A."/>
            <person name="Ahrendt S.R."/>
            <person name="Lipzen A."/>
            <person name="Sullivan W."/>
            <person name="Andreopoulos W.B."/>
            <person name="Clum A."/>
            <person name="Lindquist E."/>
            <person name="Daum C."/>
            <person name="Ramamoorthy G.K."/>
            <person name="Gryganskyi A."/>
            <person name="Culley D."/>
            <person name="Magnuson J.K."/>
            <person name="James T.Y."/>
            <person name="O'Malley M.A."/>
            <person name="Stajich J.E."/>
            <person name="Spatafora J.W."/>
            <person name="Visel A."/>
            <person name="Grigoriev I.V."/>
        </authorList>
    </citation>
    <scope>NUCLEOTIDE SEQUENCE [LARGE SCALE GENOMIC DNA]</scope>
    <source>
        <strain evidence="10 11">NRRL 2496</strain>
    </source>
</reference>
<dbReference type="FunCoup" id="A0A1X2HMI8">
    <property type="interactions" value="553"/>
</dbReference>
<evidence type="ECO:0000256" key="3">
    <source>
        <dbReference type="ARBA" id="ARBA00011952"/>
    </source>
</evidence>
<sequence>MVLPTSLKAWQNLQKHYDTVGKDLVIKDLFAKDPKRFDSYSRSFEGEKAKSILFDFSKNRVDDETFKLLIELAKEAKVEDMRNKMFSGEHINFTEDRAVLHTALRNMSDKPVKDEGQDVMPEVREVLEHMKEFSEAIRSGEWKGYTGKAITDVVNIGIGGSDLGPVMVTEALKHYAKPGLRAHFVSNIDGTHMAETLKVCQPETTLFIVASKTFTTQETITNATSAKNWFLESAKDKKHVAKHFVALSTNTKEVSAFGIDPKNMFKFWDWVGGRYSLWSAIGLSIAIYVGFDKFEELLHGGYEMDQHFLNTPLEDNIPVLMGLLGIWYNNFFGAQTHAILPYDQYMHRFPAYFQQGDMESNGKYVSRSGQRVDTSTGPIIWGEPGTNGQHAFYQLIHQGTKLIPCDFLAPIETLNPIEKGKHHDILLSNFFAQTEALMVGKTEEQVRKEMGANADDKIVPHRIFLGNKPTNSIMFQKLTPATLGALIAVYEHKIFVQGVIWDINSFDQWGVELGKQLAKAILPELVEAGDITSHDASTNGLINHYKKRKVKY</sequence>
<dbReference type="InterPro" id="IPR035482">
    <property type="entry name" value="SIS_PGI_2"/>
</dbReference>
<dbReference type="GO" id="GO:0051156">
    <property type="term" value="P:glucose 6-phosphate metabolic process"/>
    <property type="evidence" value="ECO:0007669"/>
    <property type="project" value="TreeGrafter"/>
</dbReference>
<organism evidence="10 11">
    <name type="scientific">Syncephalastrum racemosum</name>
    <name type="common">Filamentous fungus</name>
    <dbReference type="NCBI Taxonomy" id="13706"/>
    <lineage>
        <taxon>Eukaryota</taxon>
        <taxon>Fungi</taxon>
        <taxon>Fungi incertae sedis</taxon>
        <taxon>Mucoromycota</taxon>
        <taxon>Mucoromycotina</taxon>
        <taxon>Mucoromycetes</taxon>
        <taxon>Mucorales</taxon>
        <taxon>Syncephalastraceae</taxon>
        <taxon>Syncephalastrum</taxon>
    </lineage>
</organism>
<dbReference type="GO" id="GO:0006096">
    <property type="term" value="P:glycolytic process"/>
    <property type="evidence" value="ECO:0007669"/>
    <property type="project" value="UniProtKB-UniPathway"/>
</dbReference>
<evidence type="ECO:0000256" key="6">
    <source>
        <dbReference type="ARBA" id="ARBA00023235"/>
    </source>
</evidence>
<dbReference type="CDD" id="cd05016">
    <property type="entry name" value="SIS_PGI_2"/>
    <property type="match status" value="1"/>
</dbReference>
<dbReference type="Gene3D" id="3.40.50.10490">
    <property type="entry name" value="Glucose-6-phosphate isomerase like protein, domain 1"/>
    <property type="match status" value="2"/>
</dbReference>
<dbReference type="HAMAP" id="MF_00473">
    <property type="entry name" value="G6P_isomerase"/>
    <property type="match status" value="1"/>
</dbReference>
<dbReference type="EMBL" id="MCGN01000002">
    <property type="protein sequence ID" value="ORZ00615.1"/>
    <property type="molecule type" value="Genomic_DNA"/>
</dbReference>
<dbReference type="InterPro" id="IPR023096">
    <property type="entry name" value="G6P_Isomerase_C"/>
</dbReference>
<comment type="similarity">
    <text evidence="2 9">Belongs to the GPI family.</text>
</comment>
<dbReference type="InterPro" id="IPR018189">
    <property type="entry name" value="Phosphoglucose_isomerase_CS"/>
</dbReference>
<dbReference type="PROSITE" id="PS00174">
    <property type="entry name" value="P_GLUCOSE_ISOMERASE_2"/>
    <property type="match status" value="1"/>
</dbReference>
<keyword evidence="6 9" id="KW-0413">Isomerase</keyword>
<dbReference type="FunFam" id="3.40.50.10490:FF:000004">
    <property type="entry name" value="Glucose-6-phosphate isomerase"/>
    <property type="match status" value="1"/>
</dbReference>
<evidence type="ECO:0000256" key="7">
    <source>
        <dbReference type="ARBA" id="ARBA00024178"/>
    </source>
</evidence>
<evidence type="ECO:0000313" key="10">
    <source>
        <dbReference type="EMBL" id="ORZ00615.1"/>
    </source>
</evidence>